<dbReference type="EMBL" id="OY660887">
    <property type="protein sequence ID" value="CAJ1087270.1"/>
    <property type="molecule type" value="Genomic_DNA"/>
</dbReference>
<evidence type="ECO:0000259" key="1">
    <source>
        <dbReference type="PROSITE" id="PS50878"/>
    </source>
</evidence>
<dbReference type="AlphaFoldDB" id="A0AAV1HP04"/>
<dbReference type="SUPFAM" id="SSF56219">
    <property type="entry name" value="DNase I-like"/>
    <property type="match status" value="1"/>
</dbReference>
<organism evidence="2 3">
    <name type="scientific">Xyrichtys novacula</name>
    <name type="common">Pearly razorfish</name>
    <name type="synonym">Hemipteronotus novacula</name>
    <dbReference type="NCBI Taxonomy" id="13765"/>
    <lineage>
        <taxon>Eukaryota</taxon>
        <taxon>Metazoa</taxon>
        <taxon>Chordata</taxon>
        <taxon>Craniata</taxon>
        <taxon>Vertebrata</taxon>
        <taxon>Euteleostomi</taxon>
        <taxon>Actinopterygii</taxon>
        <taxon>Neopterygii</taxon>
        <taxon>Teleostei</taxon>
        <taxon>Neoteleostei</taxon>
        <taxon>Acanthomorphata</taxon>
        <taxon>Eupercaria</taxon>
        <taxon>Labriformes</taxon>
        <taxon>Labridae</taxon>
        <taxon>Xyrichtys</taxon>
    </lineage>
</organism>
<protein>
    <submittedName>
        <fullName evidence="2">Craniofacial development protein 2</fullName>
    </submittedName>
</protein>
<dbReference type="PANTHER" id="PTHR47027:SF27">
    <property type="entry name" value="REVERSE TRANSCRIPTASE DOMAIN-CONTAINING PROTEIN"/>
    <property type="match status" value="1"/>
</dbReference>
<dbReference type="PROSITE" id="PS50878">
    <property type="entry name" value="RT_POL"/>
    <property type="match status" value="1"/>
</dbReference>
<dbReference type="InterPro" id="IPR036691">
    <property type="entry name" value="Endo/exonu/phosph_ase_sf"/>
</dbReference>
<proteinExistence type="predicted"/>
<name>A0AAV1HP04_XYRNO</name>
<evidence type="ECO:0000313" key="2">
    <source>
        <dbReference type="EMBL" id="CAJ1087270.1"/>
    </source>
</evidence>
<dbReference type="InterPro" id="IPR043502">
    <property type="entry name" value="DNA/RNA_pol_sf"/>
</dbReference>
<dbReference type="PANTHER" id="PTHR47027">
    <property type="entry name" value="REVERSE TRANSCRIPTASE DOMAIN-CONTAINING PROTEIN"/>
    <property type="match status" value="1"/>
</dbReference>
<dbReference type="CDD" id="cd01650">
    <property type="entry name" value="RT_nLTR_like"/>
    <property type="match status" value="1"/>
</dbReference>
<dbReference type="Pfam" id="PF00078">
    <property type="entry name" value="RVT_1"/>
    <property type="match status" value="1"/>
</dbReference>
<evidence type="ECO:0000313" key="3">
    <source>
        <dbReference type="Proteomes" id="UP001178508"/>
    </source>
</evidence>
<feature type="domain" description="Reverse transcriptase" evidence="1">
    <location>
        <begin position="295"/>
        <end position="582"/>
    </location>
</feature>
<gene>
    <name evidence="2" type="ORF">XNOV1_A020913</name>
</gene>
<dbReference type="SUPFAM" id="SSF56672">
    <property type="entry name" value="DNA/RNA polymerases"/>
    <property type="match status" value="1"/>
</dbReference>
<dbReference type="InterPro" id="IPR000477">
    <property type="entry name" value="RT_dom"/>
</dbReference>
<keyword evidence="3" id="KW-1185">Reference proteome</keyword>
<dbReference type="Proteomes" id="UP001178508">
    <property type="component" value="Chromosome 24"/>
</dbReference>
<sequence>MSEFGLLAANAQFQKRRGKLWTFKSPTDALYQLDYILIRRKWRNSLLNAEAYNSFCSVGSDHRVVCAKIRLSLRTAKQPKKTRYDWKRFAVSPDIQHDYTVEVMNRFQVLEEDDNGARYEKFVEANRQAMEDCVPLKPKRKSVHTSTNPQVVAARERVDDAHTKWDTDSTDDNRAAWRRALIELYTVYDQVKEQELEEQTRTIEEAFGAQQYGEAWKVVNEISGRKRAKEGQVSGNSPEERVTTWDINDEPFTLDEFRKVKASLKLGKAAGPDNIPPEVFKCCDFDEICLQFCNDALMKNDKPDLWTFMNIIPVPKTGDLSNTNNYRGISLICIVAKVYNRMILNRIRSVIDMKLRINQNGFRPGRSTVAQILTLRRIIEGVKANNLPAIITFIDFKKAFHSIHRAKMMRILKAYGIPPNLLRAIEAMYYNTKARIMTPDGETEQFDITAGVLQGDTLAPFLFIIVLDYALRKALADGKEEELGFTITPRRSRRHPKEVLADLDFADDIALLSDTVEQAQELLLRVETECNKVGLGLNGPKTKYLAYNIDDHPPLARHSPLVTRNGTVLEEKNDFRYLGSWLMETLSPTFLVNGKVSCWSSAAMTTSTVDKQKGGETGCIWERWSLQAPDWLETLT</sequence>
<dbReference type="Gene3D" id="3.60.10.10">
    <property type="entry name" value="Endonuclease/exonuclease/phosphatase"/>
    <property type="match status" value="1"/>
</dbReference>
<accession>A0AAV1HP04</accession>
<reference evidence="2" key="1">
    <citation type="submission" date="2023-08" db="EMBL/GenBank/DDBJ databases">
        <authorList>
            <person name="Alioto T."/>
            <person name="Alioto T."/>
            <person name="Gomez Garrido J."/>
        </authorList>
    </citation>
    <scope>NUCLEOTIDE SEQUENCE</scope>
</reference>